<evidence type="ECO:0000313" key="2">
    <source>
        <dbReference type="Proteomes" id="UP001151699"/>
    </source>
</evidence>
<name>A0A9Q0S913_9DIPT</name>
<accession>A0A9Q0S913</accession>
<dbReference type="Proteomes" id="UP001151699">
    <property type="component" value="Chromosome A"/>
</dbReference>
<comment type="caution">
    <text evidence="1">The sequence shown here is derived from an EMBL/GenBank/DDBJ whole genome shotgun (WGS) entry which is preliminary data.</text>
</comment>
<proteinExistence type="predicted"/>
<keyword evidence="2" id="KW-1185">Reference proteome</keyword>
<reference evidence="1" key="1">
    <citation type="submission" date="2022-07" db="EMBL/GenBank/DDBJ databases">
        <authorList>
            <person name="Trinca V."/>
            <person name="Uliana J.V.C."/>
            <person name="Torres T.T."/>
            <person name="Ward R.J."/>
            <person name="Monesi N."/>
        </authorList>
    </citation>
    <scope>NUCLEOTIDE SEQUENCE</scope>
    <source>
        <strain evidence="1">HSMRA1968</strain>
        <tissue evidence="1">Whole embryos</tissue>
    </source>
</reference>
<gene>
    <name evidence="1" type="ORF">Bhyg_02918</name>
</gene>
<evidence type="ECO:0000313" key="1">
    <source>
        <dbReference type="EMBL" id="KAJ6647695.1"/>
    </source>
</evidence>
<sequence length="30" mass="3382">MQECDFIPTIVEMVSGLLFPNSGSDEYEDD</sequence>
<protein>
    <submittedName>
        <fullName evidence="1">Uncharacterized protein</fullName>
    </submittedName>
</protein>
<dbReference type="AlphaFoldDB" id="A0A9Q0S913"/>
<organism evidence="1 2">
    <name type="scientific">Pseudolycoriella hygida</name>
    <dbReference type="NCBI Taxonomy" id="35572"/>
    <lineage>
        <taxon>Eukaryota</taxon>
        <taxon>Metazoa</taxon>
        <taxon>Ecdysozoa</taxon>
        <taxon>Arthropoda</taxon>
        <taxon>Hexapoda</taxon>
        <taxon>Insecta</taxon>
        <taxon>Pterygota</taxon>
        <taxon>Neoptera</taxon>
        <taxon>Endopterygota</taxon>
        <taxon>Diptera</taxon>
        <taxon>Nematocera</taxon>
        <taxon>Sciaroidea</taxon>
        <taxon>Sciaridae</taxon>
        <taxon>Pseudolycoriella</taxon>
    </lineage>
</organism>
<dbReference type="EMBL" id="WJQU01000001">
    <property type="protein sequence ID" value="KAJ6647695.1"/>
    <property type="molecule type" value="Genomic_DNA"/>
</dbReference>